<dbReference type="Gene3D" id="3.30.70.100">
    <property type="match status" value="1"/>
</dbReference>
<reference evidence="2" key="1">
    <citation type="submission" date="2018-05" db="EMBL/GenBank/DDBJ databases">
        <authorList>
            <person name="Lanie J.A."/>
            <person name="Ng W.-L."/>
            <person name="Kazmierczak K.M."/>
            <person name="Andrzejewski T.M."/>
            <person name="Davidsen T.M."/>
            <person name="Wayne K.J."/>
            <person name="Tettelin H."/>
            <person name="Glass J.I."/>
            <person name="Rusch D."/>
            <person name="Podicherti R."/>
            <person name="Tsui H.-C.T."/>
            <person name="Winkler M.E."/>
        </authorList>
    </citation>
    <scope>NUCLEOTIDE SEQUENCE</scope>
</reference>
<evidence type="ECO:0000313" key="2">
    <source>
        <dbReference type="EMBL" id="SUZ90197.1"/>
    </source>
</evidence>
<dbReference type="SUPFAM" id="SSF54909">
    <property type="entry name" value="Dimeric alpha+beta barrel"/>
    <property type="match status" value="1"/>
</dbReference>
<proteinExistence type="predicted"/>
<feature type="domain" description="ABM" evidence="1">
    <location>
        <begin position="2"/>
        <end position="90"/>
    </location>
</feature>
<protein>
    <recommendedName>
        <fullName evidence="1">ABM domain-containing protein</fullName>
    </recommendedName>
</protein>
<dbReference type="PROSITE" id="PS51725">
    <property type="entry name" value="ABM"/>
    <property type="match status" value="1"/>
</dbReference>
<dbReference type="Pfam" id="PF03992">
    <property type="entry name" value="ABM"/>
    <property type="match status" value="1"/>
</dbReference>
<dbReference type="InterPro" id="IPR007138">
    <property type="entry name" value="ABM_dom"/>
</dbReference>
<name>A0A381RJW5_9ZZZZ</name>
<gene>
    <name evidence="2" type="ORF">METZ01_LOCUS43051</name>
</gene>
<dbReference type="EMBL" id="UINC01001875">
    <property type="protein sequence ID" value="SUZ90197.1"/>
    <property type="molecule type" value="Genomic_DNA"/>
</dbReference>
<dbReference type="AlphaFoldDB" id="A0A381RJW5"/>
<accession>A0A381RJW5</accession>
<dbReference type="InterPro" id="IPR011008">
    <property type="entry name" value="Dimeric_a/b-barrel"/>
</dbReference>
<organism evidence="2">
    <name type="scientific">marine metagenome</name>
    <dbReference type="NCBI Taxonomy" id="408172"/>
    <lineage>
        <taxon>unclassified sequences</taxon>
        <taxon>metagenomes</taxon>
        <taxon>ecological metagenomes</taxon>
    </lineage>
</organism>
<sequence length="134" mass="15374">MATILAHITIRAGKEAEFEAIARELYSASHNDEPGLRRYEYWRGQDPRKYYTLLAFDDHRSFITHQVSDHHEGASPALGQVIEDIRLEYVDPIHGASDLPPTEHQTAPDDADDLTSEYTDRFAATVAAWWHRLR</sequence>
<evidence type="ECO:0000259" key="1">
    <source>
        <dbReference type="PROSITE" id="PS51725"/>
    </source>
</evidence>